<evidence type="ECO:0000256" key="1">
    <source>
        <dbReference type="SAM" id="MobiDB-lite"/>
    </source>
</evidence>
<organism evidence="2 3">
    <name type="scientific">Ephemerocybe angulata</name>
    <dbReference type="NCBI Taxonomy" id="980116"/>
    <lineage>
        <taxon>Eukaryota</taxon>
        <taxon>Fungi</taxon>
        <taxon>Dikarya</taxon>
        <taxon>Basidiomycota</taxon>
        <taxon>Agaricomycotina</taxon>
        <taxon>Agaricomycetes</taxon>
        <taxon>Agaricomycetidae</taxon>
        <taxon>Agaricales</taxon>
        <taxon>Agaricineae</taxon>
        <taxon>Psathyrellaceae</taxon>
        <taxon>Ephemerocybe</taxon>
    </lineage>
</organism>
<protein>
    <submittedName>
        <fullName evidence="2">Uncharacterized protein</fullName>
    </submittedName>
</protein>
<feature type="region of interest" description="Disordered" evidence="1">
    <location>
        <begin position="1"/>
        <end position="21"/>
    </location>
</feature>
<feature type="region of interest" description="Disordered" evidence="1">
    <location>
        <begin position="38"/>
        <end position="79"/>
    </location>
</feature>
<comment type="caution">
    <text evidence="2">The sequence shown here is derived from an EMBL/GenBank/DDBJ whole genome shotgun (WGS) entry which is preliminary data.</text>
</comment>
<sequence>MGSRHDGTQRGTRSWATEDSGRQTGRFWIRSTAVDVEGRAGTRGDARLKSKGRSGTGTGTKVQQGNEGTGDEDHGIGTKTDAREGSWFFCFADAWRRDAVLGYALPRIGICARKARVRLGGRTSQHSALLSAILISKRVTIAGLREF</sequence>
<keyword evidence="3" id="KW-1185">Reference proteome</keyword>
<name>A0A8H5BDZ2_9AGAR</name>
<evidence type="ECO:0000313" key="2">
    <source>
        <dbReference type="EMBL" id="KAF5320437.1"/>
    </source>
</evidence>
<dbReference type="EMBL" id="JAACJK010000169">
    <property type="protein sequence ID" value="KAF5320437.1"/>
    <property type="molecule type" value="Genomic_DNA"/>
</dbReference>
<feature type="compositionally biased region" description="Basic and acidic residues" evidence="1">
    <location>
        <begin position="38"/>
        <end position="48"/>
    </location>
</feature>
<dbReference type="AlphaFoldDB" id="A0A8H5BDZ2"/>
<gene>
    <name evidence="2" type="ORF">D9611_010731</name>
</gene>
<accession>A0A8H5BDZ2</accession>
<reference evidence="2 3" key="1">
    <citation type="journal article" date="2020" name="ISME J.">
        <title>Uncovering the hidden diversity of litter-decomposition mechanisms in mushroom-forming fungi.</title>
        <authorList>
            <person name="Floudas D."/>
            <person name="Bentzer J."/>
            <person name="Ahren D."/>
            <person name="Johansson T."/>
            <person name="Persson P."/>
            <person name="Tunlid A."/>
        </authorList>
    </citation>
    <scope>NUCLEOTIDE SEQUENCE [LARGE SCALE GENOMIC DNA]</scope>
    <source>
        <strain evidence="2 3">CBS 175.51</strain>
    </source>
</reference>
<dbReference type="Proteomes" id="UP000541558">
    <property type="component" value="Unassembled WGS sequence"/>
</dbReference>
<proteinExistence type="predicted"/>
<evidence type="ECO:0000313" key="3">
    <source>
        <dbReference type="Proteomes" id="UP000541558"/>
    </source>
</evidence>